<gene>
    <name evidence="1" type="ORF">Patl1_14362</name>
</gene>
<protein>
    <submittedName>
        <fullName evidence="1">Uncharacterized protein</fullName>
    </submittedName>
</protein>
<dbReference type="Proteomes" id="UP001164250">
    <property type="component" value="Chromosome 8"/>
</dbReference>
<dbReference type="EMBL" id="CM047904">
    <property type="protein sequence ID" value="KAJ0090997.1"/>
    <property type="molecule type" value="Genomic_DNA"/>
</dbReference>
<evidence type="ECO:0000313" key="2">
    <source>
        <dbReference type="Proteomes" id="UP001164250"/>
    </source>
</evidence>
<organism evidence="1 2">
    <name type="scientific">Pistacia atlantica</name>
    <dbReference type="NCBI Taxonomy" id="434234"/>
    <lineage>
        <taxon>Eukaryota</taxon>
        <taxon>Viridiplantae</taxon>
        <taxon>Streptophyta</taxon>
        <taxon>Embryophyta</taxon>
        <taxon>Tracheophyta</taxon>
        <taxon>Spermatophyta</taxon>
        <taxon>Magnoliopsida</taxon>
        <taxon>eudicotyledons</taxon>
        <taxon>Gunneridae</taxon>
        <taxon>Pentapetalae</taxon>
        <taxon>rosids</taxon>
        <taxon>malvids</taxon>
        <taxon>Sapindales</taxon>
        <taxon>Anacardiaceae</taxon>
        <taxon>Pistacia</taxon>
    </lineage>
</organism>
<proteinExistence type="predicted"/>
<comment type="caution">
    <text evidence="1">The sequence shown here is derived from an EMBL/GenBank/DDBJ whole genome shotgun (WGS) entry which is preliminary data.</text>
</comment>
<sequence>MAKLKHFFFFFFFFVLLISSCEGALASKVNIVRVGVILDLNSSVGRIAQRDSQNDVVGAALAALDLMKNEKVHEIIGPQKSEEAQFVIDLGRKTNVPVVSFSATSPSLSPTKNSFALPMTIPFK</sequence>
<accession>A0ACC1AWG8</accession>
<keyword evidence="2" id="KW-1185">Reference proteome</keyword>
<reference evidence="2" key="1">
    <citation type="journal article" date="2023" name="G3 (Bethesda)">
        <title>Genome assembly and association tests identify interacting loci associated with vigor, precocity, and sex in interspecific pistachio rootstocks.</title>
        <authorList>
            <person name="Palmer W."/>
            <person name="Jacygrad E."/>
            <person name="Sagayaradj S."/>
            <person name="Cavanaugh K."/>
            <person name="Han R."/>
            <person name="Bertier L."/>
            <person name="Beede B."/>
            <person name="Kafkas S."/>
            <person name="Golino D."/>
            <person name="Preece J."/>
            <person name="Michelmore R."/>
        </authorList>
    </citation>
    <scope>NUCLEOTIDE SEQUENCE [LARGE SCALE GENOMIC DNA]</scope>
</reference>
<evidence type="ECO:0000313" key="1">
    <source>
        <dbReference type="EMBL" id="KAJ0090997.1"/>
    </source>
</evidence>
<name>A0ACC1AWG8_9ROSI</name>